<name>A0A9Q0JM10_9ROSI</name>
<keyword evidence="2" id="KW-1185">Reference proteome</keyword>
<comment type="caution">
    <text evidence="1">The sequence shown here is derived from an EMBL/GenBank/DDBJ whole genome shotgun (WGS) entry which is preliminary data.</text>
</comment>
<organism evidence="1 2">
    <name type="scientific">Turnera subulata</name>
    <dbReference type="NCBI Taxonomy" id="218843"/>
    <lineage>
        <taxon>Eukaryota</taxon>
        <taxon>Viridiplantae</taxon>
        <taxon>Streptophyta</taxon>
        <taxon>Embryophyta</taxon>
        <taxon>Tracheophyta</taxon>
        <taxon>Spermatophyta</taxon>
        <taxon>Magnoliopsida</taxon>
        <taxon>eudicotyledons</taxon>
        <taxon>Gunneridae</taxon>
        <taxon>Pentapetalae</taxon>
        <taxon>rosids</taxon>
        <taxon>fabids</taxon>
        <taxon>Malpighiales</taxon>
        <taxon>Passifloraceae</taxon>
        <taxon>Turnera</taxon>
    </lineage>
</organism>
<reference evidence="1" key="1">
    <citation type="submission" date="2022-02" db="EMBL/GenBank/DDBJ databases">
        <authorList>
            <person name="Henning P.M."/>
            <person name="McCubbin A.G."/>
            <person name="Shore J.S."/>
        </authorList>
    </citation>
    <scope>NUCLEOTIDE SEQUENCE</scope>
    <source>
        <strain evidence="1">F60SS</strain>
        <tissue evidence="1">Leaves</tissue>
    </source>
</reference>
<reference evidence="1" key="2">
    <citation type="journal article" date="2023" name="Plants (Basel)">
        <title>Annotation of the Turnera subulata (Passifloraceae) Draft Genome Reveals the S-Locus Evolved after the Divergence of Turneroideae from Passifloroideae in a Stepwise Manner.</title>
        <authorList>
            <person name="Henning P.M."/>
            <person name="Roalson E.H."/>
            <person name="Mir W."/>
            <person name="McCubbin A.G."/>
            <person name="Shore J.S."/>
        </authorList>
    </citation>
    <scope>NUCLEOTIDE SEQUENCE</scope>
    <source>
        <strain evidence="1">F60SS</strain>
    </source>
</reference>
<proteinExistence type="predicted"/>
<evidence type="ECO:0000313" key="1">
    <source>
        <dbReference type="EMBL" id="KAJ4845882.1"/>
    </source>
</evidence>
<dbReference type="EMBL" id="JAKUCV010001548">
    <property type="protein sequence ID" value="KAJ4845882.1"/>
    <property type="molecule type" value="Genomic_DNA"/>
</dbReference>
<dbReference type="Proteomes" id="UP001141552">
    <property type="component" value="Unassembled WGS sequence"/>
</dbReference>
<protein>
    <submittedName>
        <fullName evidence="1">Uncharacterized protein</fullName>
    </submittedName>
</protein>
<gene>
    <name evidence="1" type="ORF">Tsubulata_046490</name>
</gene>
<sequence>MSSSRIEDRTEDFKDALESIGELEQFMMKHRKVYEDQPVSEVKNHLCKIEEFQFKVNPFISDKLLCIAYFVSLQMRLRIRPRFKGCRRDLEGWE</sequence>
<dbReference type="AlphaFoldDB" id="A0A9Q0JM10"/>
<accession>A0A9Q0JM10</accession>
<dbReference type="OrthoDB" id="342981at2759"/>
<evidence type="ECO:0000313" key="2">
    <source>
        <dbReference type="Proteomes" id="UP001141552"/>
    </source>
</evidence>